<accession>A0ABD1W9V8</accession>
<sequence>MQKKATKFSIEEKPGSNKGCSKTGEEEIQYSCPRRRKCKISNFDAEPDMESMHLNSSKGKHITASFDQNVGEAFDNQDNLSKIDDHTVTNVQSSSKTSKAGGHVPEMLMKLVESGSKSEVFEVEVQPLDEGNKRFQFEAKTLMMNLISKPDQKHHCTCWTMTSYSVRKT</sequence>
<evidence type="ECO:0000313" key="3">
    <source>
        <dbReference type="Proteomes" id="UP001604277"/>
    </source>
</evidence>
<evidence type="ECO:0000256" key="1">
    <source>
        <dbReference type="SAM" id="MobiDB-lite"/>
    </source>
</evidence>
<feature type="region of interest" description="Disordered" evidence="1">
    <location>
        <begin position="1"/>
        <end position="26"/>
    </location>
</feature>
<dbReference type="AlphaFoldDB" id="A0ABD1W9V8"/>
<dbReference type="Proteomes" id="UP001604277">
    <property type="component" value="Unassembled WGS sequence"/>
</dbReference>
<name>A0ABD1W9V8_9LAMI</name>
<gene>
    <name evidence="2" type="ORF">Fot_15677</name>
</gene>
<evidence type="ECO:0000313" key="2">
    <source>
        <dbReference type="EMBL" id="KAL2546444.1"/>
    </source>
</evidence>
<comment type="caution">
    <text evidence="2">The sequence shown here is derived from an EMBL/GenBank/DDBJ whole genome shotgun (WGS) entry which is preliminary data.</text>
</comment>
<protein>
    <submittedName>
        <fullName evidence="2">Uncharacterized protein</fullName>
    </submittedName>
</protein>
<organism evidence="2 3">
    <name type="scientific">Forsythia ovata</name>
    <dbReference type="NCBI Taxonomy" id="205694"/>
    <lineage>
        <taxon>Eukaryota</taxon>
        <taxon>Viridiplantae</taxon>
        <taxon>Streptophyta</taxon>
        <taxon>Embryophyta</taxon>
        <taxon>Tracheophyta</taxon>
        <taxon>Spermatophyta</taxon>
        <taxon>Magnoliopsida</taxon>
        <taxon>eudicotyledons</taxon>
        <taxon>Gunneridae</taxon>
        <taxon>Pentapetalae</taxon>
        <taxon>asterids</taxon>
        <taxon>lamiids</taxon>
        <taxon>Lamiales</taxon>
        <taxon>Oleaceae</taxon>
        <taxon>Forsythieae</taxon>
        <taxon>Forsythia</taxon>
    </lineage>
</organism>
<dbReference type="EMBL" id="JBFOLJ010000004">
    <property type="protein sequence ID" value="KAL2546444.1"/>
    <property type="molecule type" value="Genomic_DNA"/>
</dbReference>
<reference evidence="3" key="1">
    <citation type="submission" date="2024-07" db="EMBL/GenBank/DDBJ databases">
        <title>Two chromosome-level genome assemblies of Korean endemic species Abeliophyllum distichum and Forsythia ovata (Oleaceae).</title>
        <authorList>
            <person name="Jang H."/>
        </authorList>
    </citation>
    <scope>NUCLEOTIDE SEQUENCE [LARGE SCALE GENOMIC DNA]</scope>
</reference>
<proteinExistence type="predicted"/>
<keyword evidence="3" id="KW-1185">Reference proteome</keyword>